<organism evidence="14 15">
    <name type="scientific">Paxillus rubicundulus Ve08.2h10</name>
    <dbReference type="NCBI Taxonomy" id="930991"/>
    <lineage>
        <taxon>Eukaryota</taxon>
        <taxon>Fungi</taxon>
        <taxon>Dikarya</taxon>
        <taxon>Basidiomycota</taxon>
        <taxon>Agaricomycotina</taxon>
        <taxon>Agaricomycetes</taxon>
        <taxon>Agaricomycetidae</taxon>
        <taxon>Boletales</taxon>
        <taxon>Paxilineae</taxon>
        <taxon>Paxillaceae</taxon>
        <taxon>Paxillus</taxon>
    </lineage>
</organism>
<dbReference type="GO" id="GO:0004482">
    <property type="term" value="F:mRNA 5'-cap (guanine-N7-)-methyltransferase activity"/>
    <property type="evidence" value="ECO:0007669"/>
    <property type="project" value="UniProtKB-EC"/>
</dbReference>
<name>A0A0D0DYI6_9AGAM</name>
<feature type="region of interest" description="Disordered" evidence="12">
    <location>
        <begin position="95"/>
        <end position="121"/>
    </location>
</feature>
<reference evidence="15" key="2">
    <citation type="submission" date="2015-01" db="EMBL/GenBank/DDBJ databases">
        <title>Evolutionary Origins and Diversification of the Mycorrhizal Mutualists.</title>
        <authorList>
            <consortium name="DOE Joint Genome Institute"/>
            <consortium name="Mycorrhizal Genomics Consortium"/>
            <person name="Kohler A."/>
            <person name="Kuo A."/>
            <person name="Nagy L.G."/>
            <person name="Floudas D."/>
            <person name="Copeland A."/>
            <person name="Barry K.W."/>
            <person name="Cichocki N."/>
            <person name="Veneault-Fourrey C."/>
            <person name="LaButti K."/>
            <person name="Lindquist E.A."/>
            <person name="Lipzen A."/>
            <person name="Lundell T."/>
            <person name="Morin E."/>
            <person name="Murat C."/>
            <person name="Riley R."/>
            <person name="Ohm R."/>
            <person name="Sun H."/>
            <person name="Tunlid A."/>
            <person name="Henrissat B."/>
            <person name="Grigoriev I.V."/>
            <person name="Hibbett D.S."/>
            <person name="Martin F."/>
        </authorList>
    </citation>
    <scope>NUCLEOTIDE SEQUENCE [LARGE SCALE GENOMIC DNA]</scope>
    <source>
        <strain evidence="15">Ve08.2h10</strain>
    </source>
</reference>
<dbReference type="InParanoid" id="A0A0D0DYI6"/>
<dbReference type="EMBL" id="KN825050">
    <property type="protein sequence ID" value="KIK95296.1"/>
    <property type="molecule type" value="Genomic_DNA"/>
</dbReference>
<evidence type="ECO:0000256" key="1">
    <source>
        <dbReference type="ARBA" id="ARBA00003378"/>
    </source>
</evidence>
<evidence type="ECO:0000256" key="10">
    <source>
        <dbReference type="ARBA" id="ARBA00044712"/>
    </source>
</evidence>
<accession>A0A0D0DYI6</accession>
<dbReference type="GO" id="GO:0003723">
    <property type="term" value="F:RNA binding"/>
    <property type="evidence" value="ECO:0007669"/>
    <property type="project" value="UniProtKB-KW"/>
</dbReference>
<dbReference type="STRING" id="930991.A0A0D0DYI6"/>
<keyword evidence="6" id="KW-0694">RNA-binding</keyword>
<evidence type="ECO:0000256" key="7">
    <source>
        <dbReference type="ARBA" id="ARBA00023042"/>
    </source>
</evidence>
<comment type="catalytic activity">
    <reaction evidence="10">
        <text>a 5'-end (5'-triphosphoguanosine)-ribonucleoside in mRNA + S-adenosyl-L-methionine = a 5'-end (N(7)-methyl 5'-triphosphoguanosine)-ribonucleoside in mRNA + S-adenosyl-L-homocysteine</text>
        <dbReference type="Rhea" id="RHEA:67008"/>
        <dbReference type="Rhea" id="RHEA-COMP:17166"/>
        <dbReference type="Rhea" id="RHEA-COMP:17167"/>
        <dbReference type="ChEBI" id="CHEBI:57856"/>
        <dbReference type="ChEBI" id="CHEBI:59789"/>
        <dbReference type="ChEBI" id="CHEBI:156461"/>
        <dbReference type="ChEBI" id="CHEBI:167617"/>
        <dbReference type="EC" id="2.1.1.56"/>
    </reaction>
</comment>
<evidence type="ECO:0000256" key="2">
    <source>
        <dbReference type="ARBA" id="ARBA00011926"/>
    </source>
</evidence>
<dbReference type="PANTHER" id="PTHR12189:SF2">
    <property type="entry name" value="MRNA CAP GUANINE-N7 METHYLTRANSFERASE"/>
    <property type="match status" value="1"/>
</dbReference>
<reference evidence="14 15" key="1">
    <citation type="submission" date="2014-04" db="EMBL/GenBank/DDBJ databases">
        <authorList>
            <consortium name="DOE Joint Genome Institute"/>
            <person name="Kuo A."/>
            <person name="Kohler A."/>
            <person name="Jargeat P."/>
            <person name="Nagy L.G."/>
            <person name="Floudas D."/>
            <person name="Copeland A."/>
            <person name="Barry K.W."/>
            <person name="Cichocki N."/>
            <person name="Veneault-Fourrey C."/>
            <person name="LaButti K."/>
            <person name="Lindquist E.A."/>
            <person name="Lipzen A."/>
            <person name="Lundell T."/>
            <person name="Morin E."/>
            <person name="Murat C."/>
            <person name="Sun H."/>
            <person name="Tunlid A."/>
            <person name="Henrissat B."/>
            <person name="Grigoriev I.V."/>
            <person name="Hibbett D.S."/>
            <person name="Martin F."/>
            <person name="Nordberg H.P."/>
            <person name="Cantor M.N."/>
            <person name="Hua S.X."/>
        </authorList>
    </citation>
    <scope>NUCLEOTIDE SEQUENCE [LARGE SCALE GENOMIC DNA]</scope>
    <source>
        <strain evidence="14 15">Ve08.2h10</strain>
    </source>
</reference>
<dbReference type="CDD" id="cd02440">
    <property type="entry name" value="AdoMet_MTases"/>
    <property type="match status" value="1"/>
</dbReference>
<dbReference type="EC" id="2.1.1.56" evidence="2"/>
<dbReference type="InterPro" id="IPR039753">
    <property type="entry name" value="RG7MT1"/>
</dbReference>
<evidence type="ECO:0000256" key="6">
    <source>
        <dbReference type="ARBA" id="ARBA00022884"/>
    </source>
</evidence>
<keyword evidence="15" id="KW-1185">Reference proteome</keyword>
<evidence type="ECO:0000256" key="4">
    <source>
        <dbReference type="ARBA" id="ARBA00022679"/>
    </source>
</evidence>
<evidence type="ECO:0000313" key="15">
    <source>
        <dbReference type="Proteomes" id="UP000054538"/>
    </source>
</evidence>
<protein>
    <recommendedName>
        <fullName evidence="11">mRNA cap guanine-N(7) methyltransferase</fullName>
        <ecNumber evidence="2">2.1.1.56</ecNumber>
    </recommendedName>
    <alternativeName>
        <fullName evidence="8">mRNA (guanine-N(7))-methyltransferase</fullName>
    </alternativeName>
    <alternativeName>
        <fullName evidence="9">mRNA cap methyltransferase</fullName>
    </alternativeName>
</protein>
<evidence type="ECO:0000256" key="9">
    <source>
        <dbReference type="ARBA" id="ARBA00033387"/>
    </source>
</evidence>
<evidence type="ECO:0000313" key="14">
    <source>
        <dbReference type="EMBL" id="KIK95296.1"/>
    </source>
</evidence>
<dbReference type="PROSITE" id="PS51562">
    <property type="entry name" value="RNA_CAP0_MT"/>
    <property type="match status" value="1"/>
</dbReference>
<feature type="domain" description="MRNA cap 0 methyltransferase" evidence="13">
    <location>
        <begin position="190"/>
        <end position="477"/>
    </location>
</feature>
<evidence type="ECO:0000256" key="5">
    <source>
        <dbReference type="ARBA" id="ARBA00022691"/>
    </source>
</evidence>
<dbReference type="InterPro" id="IPR004971">
    <property type="entry name" value="mRNA_G-N7_MeTrfase_dom"/>
</dbReference>
<keyword evidence="5" id="KW-0949">S-adenosyl-L-methionine</keyword>
<dbReference type="AlphaFoldDB" id="A0A0D0DYI6"/>
<dbReference type="InterPro" id="IPR029063">
    <property type="entry name" value="SAM-dependent_MTases_sf"/>
</dbReference>
<dbReference type="PANTHER" id="PTHR12189">
    <property type="entry name" value="MRNA GUANINE-7- METHYLTRANSFERASE"/>
    <property type="match status" value="1"/>
</dbReference>
<evidence type="ECO:0000256" key="3">
    <source>
        <dbReference type="ARBA" id="ARBA00022603"/>
    </source>
</evidence>
<dbReference type="Gene3D" id="3.40.50.150">
    <property type="entry name" value="Vaccinia Virus protein VP39"/>
    <property type="match status" value="1"/>
</dbReference>
<dbReference type="FunCoup" id="A0A0D0DYI6">
    <property type="interactions" value="716"/>
</dbReference>
<keyword evidence="4" id="KW-0808">Transferase</keyword>
<feature type="region of interest" description="Disordered" evidence="12">
    <location>
        <begin position="145"/>
        <end position="167"/>
    </location>
</feature>
<keyword evidence="7" id="KW-0507">mRNA processing</keyword>
<keyword evidence="7" id="KW-0506">mRNA capping</keyword>
<dbReference type="HOGENOM" id="CLU_020346_4_1_1"/>
<keyword evidence="3" id="KW-0489">Methyltransferase</keyword>
<proteinExistence type="predicted"/>
<dbReference type="GO" id="GO:0005634">
    <property type="term" value="C:nucleus"/>
    <property type="evidence" value="ECO:0007669"/>
    <property type="project" value="TreeGrafter"/>
</dbReference>
<evidence type="ECO:0000256" key="11">
    <source>
        <dbReference type="ARBA" id="ARBA00049739"/>
    </source>
</evidence>
<evidence type="ECO:0000256" key="12">
    <source>
        <dbReference type="SAM" id="MobiDB-lite"/>
    </source>
</evidence>
<dbReference type="Pfam" id="PF03291">
    <property type="entry name" value="mRNA_G-N7_MeTrfase"/>
    <property type="match status" value="1"/>
</dbReference>
<dbReference type="Proteomes" id="UP000054538">
    <property type="component" value="Unassembled WGS sequence"/>
</dbReference>
<evidence type="ECO:0000256" key="8">
    <source>
        <dbReference type="ARBA" id="ARBA00032772"/>
    </source>
</evidence>
<evidence type="ECO:0000259" key="13">
    <source>
        <dbReference type="PROSITE" id="PS51562"/>
    </source>
</evidence>
<dbReference type="SUPFAM" id="SSF53335">
    <property type="entry name" value="S-adenosyl-L-methionine-dependent methyltransferases"/>
    <property type="match status" value="1"/>
</dbReference>
<gene>
    <name evidence="14" type="ORF">PAXRUDRAFT_140981</name>
</gene>
<dbReference type="OrthoDB" id="10248867at2759"/>
<comment type="function">
    <text evidence="1">Responsible for methylating the 5'-cap structure of mRNAs.</text>
</comment>
<sequence>MPAFDPVRDAALNSPITHSPSIARRATNLAVLLNSDPQEPRTPGSARPSSLSHLLLASDATYPPASSLPPTAPHAEVDKLGDPTTSFILAATPRTSQVMPPPSASAIPYNPRNRRTPAGSVLVPMTPQETEMYRNYRGVGTQLLISKRKRERSKSPDNRPQAKRHAGDVGKVVDHYNLRPEVGVKQRMGSPIIGLKNFNNWVKSVLITRFAHPVLASSPVSQSSGPGRGKVLDMGCGKGGDLTKWGKARIRELVGVDIAEVSVSQARERWRAMRNSCFDAAFAAIDCYAEPLSNAFPPARLAQPFDVVSLQFCMHYAFETSQKARCMLRNVSQYLRKGGVFLGTIPNADQLIERLDALPLSAADLSFGNSVYRIRFEDRQSRPLFGHRYHFFLRDAVEDVPEYIVDWDNFVGIAAEYSLHPIYKKEFHQIYAEHSEQEEFKELMVRMKVVEANGESAMDEDQWEAANIYIGFAFEKR</sequence>